<keyword evidence="1" id="KW-1133">Transmembrane helix</keyword>
<feature type="transmembrane region" description="Helical" evidence="1">
    <location>
        <begin position="223"/>
        <end position="244"/>
    </location>
</feature>
<evidence type="ECO:0000256" key="1">
    <source>
        <dbReference type="SAM" id="Phobius"/>
    </source>
</evidence>
<dbReference type="Proteomes" id="UP000054217">
    <property type="component" value="Unassembled WGS sequence"/>
</dbReference>
<reference evidence="4" key="2">
    <citation type="submission" date="2015-01" db="EMBL/GenBank/DDBJ databases">
        <title>Evolutionary Origins and Diversification of the Mycorrhizal Mutualists.</title>
        <authorList>
            <consortium name="DOE Joint Genome Institute"/>
            <consortium name="Mycorrhizal Genomics Consortium"/>
            <person name="Kohler A."/>
            <person name="Kuo A."/>
            <person name="Nagy L.G."/>
            <person name="Floudas D."/>
            <person name="Copeland A."/>
            <person name="Barry K.W."/>
            <person name="Cichocki N."/>
            <person name="Veneault-Fourrey C."/>
            <person name="LaButti K."/>
            <person name="Lindquist E.A."/>
            <person name="Lipzen A."/>
            <person name="Lundell T."/>
            <person name="Morin E."/>
            <person name="Murat C."/>
            <person name="Riley R."/>
            <person name="Ohm R."/>
            <person name="Sun H."/>
            <person name="Tunlid A."/>
            <person name="Henrissat B."/>
            <person name="Grigoriev I.V."/>
            <person name="Hibbett D.S."/>
            <person name="Martin F."/>
        </authorList>
    </citation>
    <scope>NUCLEOTIDE SEQUENCE [LARGE SCALE GENOMIC DNA]</scope>
    <source>
        <strain evidence="4">Marx 270</strain>
    </source>
</reference>
<dbReference type="STRING" id="870435.A0A0C3NJ91"/>
<feature type="domain" description="DUF6534" evidence="2">
    <location>
        <begin position="162"/>
        <end position="248"/>
    </location>
</feature>
<name>A0A0C3NJ91_PISTI</name>
<keyword evidence="4" id="KW-1185">Reference proteome</keyword>
<feature type="transmembrane region" description="Helical" evidence="1">
    <location>
        <begin position="117"/>
        <end position="139"/>
    </location>
</feature>
<keyword evidence="1" id="KW-0812">Transmembrane</keyword>
<reference evidence="3 4" key="1">
    <citation type="submission" date="2014-04" db="EMBL/GenBank/DDBJ databases">
        <authorList>
            <consortium name="DOE Joint Genome Institute"/>
            <person name="Kuo A."/>
            <person name="Kohler A."/>
            <person name="Costa M.D."/>
            <person name="Nagy L.G."/>
            <person name="Floudas D."/>
            <person name="Copeland A."/>
            <person name="Barry K.W."/>
            <person name="Cichocki N."/>
            <person name="Veneault-Fourrey C."/>
            <person name="LaButti K."/>
            <person name="Lindquist E.A."/>
            <person name="Lipzen A."/>
            <person name="Lundell T."/>
            <person name="Morin E."/>
            <person name="Murat C."/>
            <person name="Sun H."/>
            <person name="Tunlid A."/>
            <person name="Henrissat B."/>
            <person name="Grigoriev I.V."/>
            <person name="Hibbett D.S."/>
            <person name="Martin F."/>
            <person name="Nordberg H.P."/>
            <person name="Cantor M.N."/>
            <person name="Hua S.X."/>
        </authorList>
    </citation>
    <scope>NUCLEOTIDE SEQUENCE [LARGE SCALE GENOMIC DNA]</scope>
    <source>
        <strain evidence="3 4">Marx 270</strain>
    </source>
</reference>
<evidence type="ECO:0000259" key="2">
    <source>
        <dbReference type="Pfam" id="PF20152"/>
    </source>
</evidence>
<feature type="transmembrane region" description="Helical" evidence="1">
    <location>
        <begin position="151"/>
        <end position="173"/>
    </location>
</feature>
<feature type="transmembrane region" description="Helical" evidence="1">
    <location>
        <begin position="194"/>
        <end position="217"/>
    </location>
</feature>
<sequence>MADYMTLQLGPLLIALVLSGILCGCALVQTYVYYKLFPKDSWKLRTLVAFEMTFQTIHLALLLLGMWQTVMTDYAQRPQILVVAITAIISTVFGGPIAFCTQAFFVFRLYTFSHKKALPIFCSFLVITQFIFTLMVSISTVVARKLLLQSWHWFIISALFVAVCADTAIAVSMSYYLKANEMGFRRTSRVVDRMVLYIMATGIITSISALASAISFLVAPGVYIWLGSFIVGSGLYTNSLLAALNARAKFSHELQHLWSGEVPSRRLVVLDHQTHGRGQTIVCTAQRETLEADNEECEEFEGVSRPWM</sequence>
<dbReference type="InParanoid" id="A0A0C3NJ91"/>
<dbReference type="HOGENOM" id="CLU_046025_0_1_1"/>
<dbReference type="Pfam" id="PF20152">
    <property type="entry name" value="DUF6534"/>
    <property type="match status" value="1"/>
</dbReference>
<dbReference type="InterPro" id="IPR045339">
    <property type="entry name" value="DUF6534"/>
</dbReference>
<feature type="transmembrane region" description="Helical" evidence="1">
    <location>
        <begin position="79"/>
        <end position="105"/>
    </location>
</feature>
<dbReference type="AlphaFoldDB" id="A0A0C3NJ91"/>
<keyword evidence="1" id="KW-0472">Membrane</keyword>
<accession>A0A0C3NJ91</accession>
<dbReference type="PANTHER" id="PTHR40465:SF1">
    <property type="entry name" value="DUF6534 DOMAIN-CONTAINING PROTEIN"/>
    <property type="match status" value="1"/>
</dbReference>
<feature type="transmembrane region" description="Helical" evidence="1">
    <location>
        <begin position="12"/>
        <end position="34"/>
    </location>
</feature>
<dbReference type="PANTHER" id="PTHR40465">
    <property type="entry name" value="CHROMOSOME 1, WHOLE GENOME SHOTGUN SEQUENCE"/>
    <property type="match status" value="1"/>
</dbReference>
<dbReference type="EMBL" id="KN832061">
    <property type="protein sequence ID" value="KIN95735.1"/>
    <property type="molecule type" value="Genomic_DNA"/>
</dbReference>
<dbReference type="OrthoDB" id="2535105at2759"/>
<evidence type="ECO:0000313" key="3">
    <source>
        <dbReference type="EMBL" id="KIN95735.1"/>
    </source>
</evidence>
<evidence type="ECO:0000313" key="4">
    <source>
        <dbReference type="Proteomes" id="UP000054217"/>
    </source>
</evidence>
<gene>
    <name evidence="3" type="ORF">M404DRAFT_297984</name>
</gene>
<feature type="transmembrane region" description="Helical" evidence="1">
    <location>
        <begin position="46"/>
        <end position="67"/>
    </location>
</feature>
<proteinExistence type="predicted"/>
<organism evidence="3 4">
    <name type="scientific">Pisolithus tinctorius Marx 270</name>
    <dbReference type="NCBI Taxonomy" id="870435"/>
    <lineage>
        <taxon>Eukaryota</taxon>
        <taxon>Fungi</taxon>
        <taxon>Dikarya</taxon>
        <taxon>Basidiomycota</taxon>
        <taxon>Agaricomycotina</taxon>
        <taxon>Agaricomycetes</taxon>
        <taxon>Agaricomycetidae</taxon>
        <taxon>Boletales</taxon>
        <taxon>Sclerodermatineae</taxon>
        <taxon>Pisolithaceae</taxon>
        <taxon>Pisolithus</taxon>
    </lineage>
</organism>
<protein>
    <recommendedName>
        <fullName evidence="2">DUF6534 domain-containing protein</fullName>
    </recommendedName>
</protein>